<feature type="signal peptide" evidence="1">
    <location>
        <begin position="1"/>
        <end position="22"/>
    </location>
</feature>
<dbReference type="PANTHER" id="PTHR32060:SF22">
    <property type="entry name" value="CARBOXYL-TERMINAL-PROCESSING PEPTIDASE 3, CHLOROPLASTIC"/>
    <property type="match status" value="1"/>
</dbReference>
<gene>
    <name evidence="3" type="ORF">MMF97_09350</name>
</gene>
<dbReference type="RefSeq" id="WP_243361804.1">
    <property type="nucleotide sequence ID" value="NZ_JALGBH010000002.1"/>
</dbReference>
<name>A0ABS9ZX77_9SPHI</name>
<dbReference type="SUPFAM" id="SSF52096">
    <property type="entry name" value="ClpP/crotonase"/>
    <property type="match status" value="1"/>
</dbReference>
<dbReference type="InterPro" id="IPR029045">
    <property type="entry name" value="ClpP/crotonase-like_dom_sf"/>
</dbReference>
<proteinExistence type="predicted"/>
<dbReference type="InterPro" id="IPR005151">
    <property type="entry name" value="Tail-specific_protease"/>
</dbReference>
<protein>
    <submittedName>
        <fullName evidence="3">S41 family peptidase</fullName>
    </submittedName>
</protein>
<evidence type="ECO:0000256" key="1">
    <source>
        <dbReference type="SAM" id="SignalP"/>
    </source>
</evidence>
<dbReference type="Gene3D" id="3.90.226.10">
    <property type="entry name" value="2-enoyl-CoA Hydratase, Chain A, domain 1"/>
    <property type="match status" value="1"/>
</dbReference>
<dbReference type="EMBL" id="JALGBH010000002">
    <property type="protein sequence ID" value="MCJ0742915.1"/>
    <property type="molecule type" value="Genomic_DNA"/>
</dbReference>
<dbReference type="Proteomes" id="UP001165460">
    <property type="component" value="Unassembled WGS sequence"/>
</dbReference>
<evidence type="ECO:0000313" key="3">
    <source>
        <dbReference type="EMBL" id="MCJ0742915.1"/>
    </source>
</evidence>
<comment type="caution">
    <text evidence="3">The sequence shown here is derived from an EMBL/GenBank/DDBJ whole genome shotgun (WGS) entry which is preliminary data.</text>
</comment>
<feature type="domain" description="Tail specific protease" evidence="2">
    <location>
        <begin position="257"/>
        <end position="468"/>
    </location>
</feature>
<evidence type="ECO:0000313" key="4">
    <source>
        <dbReference type="Proteomes" id="UP001165460"/>
    </source>
</evidence>
<sequence>MKHKFLILTLLMIGLGFFNGYAQSCNCEENFNWVKKTFEENDAGFKYALSVKGKQAYEDHNKRILEKIKTAKTLNECAPILYEWLEFFRSGHIAIRLTNQNSNNNTNTTAVATSSANYDNWETLKVNLPEFEKYLANKKEQDLEGIWVTEPYKIGIKKVKNDYIGFIIESGADTWKKDQVKLKVTHKNNKLYSTFYMRDHSAVESDKVEPFGKNTLQLGNTALKRVYPKLEEDKDIKAYSRIIEARKPFMEKLDDKTVYIRIPSFNVSSKKDIDSVLNLHRATILKTENLILDIRYGTGGSDSSFGEIIPFIYTNPIRTVGVEYYSTKLNNQRMLDFISKPEYGFDEDDKKWAKKAYDTLEKHLGTFMSLNKYPVSEEKLDTIHEYPKNVGIIINKNNGSTDEQFLLAAKQSKKVKLFGTTTHGVLDISNMYFVPSPCKEFELGYSLSRSKRIPDFPIDEIGIQPDFYIDESIPKYKWVEFVSGVLNNK</sequence>
<evidence type="ECO:0000259" key="2">
    <source>
        <dbReference type="Pfam" id="PF03572"/>
    </source>
</evidence>
<feature type="chain" id="PRO_5045247981" evidence="1">
    <location>
        <begin position="23"/>
        <end position="489"/>
    </location>
</feature>
<accession>A0ABS9ZX77</accession>
<keyword evidence="4" id="KW-1185">Reference proteome</keyword>
<dbReference type="PANTHER" id="PTHR32060">
    <property type="entry name" value="TAIL-SPECIFIC PROTEASE"/>
    <property type="match status" value="1"/>
</dbReference>
<reference evidence="3" key="1">
    <citation type="submission" date="2022-03" db="EMBL/GenBank/DDBJ databases">
        <authorList>
            <person name="Woo C.Y."/>
        </authorList>
    </citation>
    <scope>NUCLEOTIDE SEQUENCE</scope>
    <source>
        <strain evidence="3">CYS-01</strain>
    </source>
</reference>
<dbReference type="Pfam" id="PF03572">
    <property type="entry name" value="Peptidase_S41"/>
    <property type="match status" value="1"/>
</dbReference>
<keyword evidence="1" id="KW-0732">Signal</keyword>
<organism evidence="3 4">
    <name type="scientific">Pedobacter montanisoli</name>
    <dbReference type="NCBI Taxonomy" id="2923277"/>
    <lineage>
        <taxon>Bacteria</taxon>
        <taxon>Pseudomonadati</taxon>
        <taxon>Bacteroidota</taxon>
        <taxon>Sphingobacteriia</taxon>
        <taxon>Sphingobacteriales</taxon>
        <taxon>Sphingobacteriaceae</taxon>
        <taxon>Pedobacter</taxon>
    </lineage>
</organism>